<dbReference type="GO" id="GO:0005737">
    <property type="term" value="C:cytoplasm"/>
    <property type="evidence" value="ECO:0007669"/>
    <property type="project" value="InterPro"/>
</dbReference>
<proteinExistence type="predicted"/>
<comment type="caution">
    <text evidence="1">The sequence shown here is derived from an EMBL/GenBank/DDBJ whole genome shotgun (WGS) entry which is preliminary data.</text>
</comment>
<evidence type="ECO:0000313" key="1">
    <source>
        <dbReference type="EMBL" id="MDV2888344.1"/>
    </source>
</evidence>
<keyword evidence="1" id="KW-0378">Hydrolase</keyword>
<name>A0AAJ2U4B7_ALKPS</name>
<gene>
    <name evidence="1" type="ORF">RYX45_24600</name>
</gene>
<sequence length="55" mass="5825">LTNDSVALALGDKVAAVERAYNVTLTDNIATLKGVGSPKKQIVPVLTDIFNKVEI</sequence>
<dbReference type="GO" id="GO:0004427">
    <property type="term" value="F:inorganic diphosphate phosphatase activity"/>
    <property type="evidence" value="ECO:0007669"/>
    <property type="project" value="UniProtKB-EC"/>
</dbReference>
<dbReference type="EMBL" id="JAWJAY010001318">
    <property type="protein sequence ID" value="MDV2888344.1"/>
    <property type="molecule type" value="Genomic_DNA"/>
</dbReference>
<protein>
    <submittedName>
        <fullName evidence="1">Manganese-dependent inorganic pyrophosphatase</fullName>
        <ecNumber evidence="1">3.6.1.1</ecNumber>
    </submittedName>
</protein>
<reference evidence="1" key="1">
    <citation type="submission" date="2023-10" db="EMBL/GenBank/DDBJ databases">
        <title>Screening of Alkalihalophilus pseudofirmusBZ-TG-HK211 and Its Alleviation of Salt Stress on Rapeseed Growth.</title>
        <authorList>
            <person name="Zhao B."/>
            <person name="Guo T."/>
        </authorList>
    </citation>
    <scope>NUCLEOTIDE SEQUENCE</scope>
    <source>
        <strain evidence="1">BZ-TG-HK211</strain>
    </source>
</reference>
<dbReference type="InterPro" id="IPR038222">
    <property type="entry name" value="DHHA2_dom_sf"/>
</dbReference>
<dbReference type="Proteomes" id="UP001285636">
    <property type="component" value="Unassembled WGS sequence"/>
</dbReference>
<dbReference type="RefSeq" id="WP_323468285.1">
    <property type="nucleotide sequence ID" value="NZ_JAWJAY010001318.1"/>
</dbReference>
<evidence type="ECO:0000313" key="2">
    <source>
        <dbReference type="Proteomes" id="UP001285636"/>
    </source>
</evidence>
<dbReference type="Gene3D" id="3.10.310.20">
    <property type="entry name" value="DHHA2 domain"/>
    <property type="match status" value="1"/>
</dbReference>
<dbReference type="EC" id="3.6.1.1" evidence="1"/>
<dbReference type="AlphaFoldDB" id="A0AAJ2U4B7"/>
<organism evidence="1 2">
    <name type="scientific">Alkalihalophilus pseudofirmus</name>
    <name type="common">Bacillus pseudofirmus</name>
    <dbReference type="NCBI Taxonomy" id="79885"/>
    <lineage>
        <taxon>Bacteria</taxon>
        <taxon>Bacillati</taxon>
        <taxon>Bacillota</taxon>
        <taxon>Bacilli</taxon>
        <taxon>Bacillales</taxon>
        <taxon>Bacillaceae</taxon>
        <taxon>Alkalihalophilus</taxon>
    </lineage>
</organism>
<feature type="non-terminal residue" evidence="1">
    <location>
        <position position="1"/>
    </location>
</feature>
<accession>A0AAJ2U4B7</accession>